<dbReference type="PANTHER" id="PTHR46730:SF1">
    <property type="entry name" value="PLAT DOMAIN-CONTAINING PROTEIN"/>
    <property type="match status" value="1"/>
</dbReference>
<evidence type="ECO:0000256" key="3">
    <source>
        <dbReference type="ARBA" id="ARBA00022737"/>
    </source>
</evidence>
<dbReference type="GO" id="GO:0005886">
    <property type="term" value="C:plasma membrane"/>
    <property type="evidence" value="ECO:0007669"/>
    <property type="project" value="TreeGrafter"/>
</dbReference>
<evidence type="ECO:0000313" key="10">
    <source>
        <dbReference type="Proteomes" id="UP000183788"/>
    </source>
</evidence>
<dbReference type="STRING" id="1004.SAMN05661012_04903"/>
<dbReference type="PANTHER" id="PTHR46730">
    <property type="entry name" value="POLYCYSTIN-1"/>
    <property type="match status" value="1"/>
</dbReference>
<feature type="domain" description="PKD" evidence="7">
    <location>
        <begin position="590"/>
        <end position="623"/>
    </location>
</feature>
<dbReference type="InterPro" id="IPR000601">
    <property type="entry name" value="PKD_dom"/>
</dbReference>
<dbReference type="Gene3D" id="2.60.40.10">
    <property type="entry name" value="Immunoglobulins"/>
    <property type="match status" value="3"/>
</dbReference>
<comment type="subcellular location">
    <subcellularLocation>
        <location evidence="1">Membrane</location>
        <topology evidence="1">Multi-pass membrane protein</topology>
    </subcellularLocation>
</comment>
<gene>
    <name evidence="8" type="ORF">SAMN05661012_04903</name>
    <name evidence="9" type="ORF">SR876_12160</name>
</gene>
<evidence type="ECO:0000256" key="5">
    <source>
        <dbReference type="ARBA" id="ARBA00023136"/>
    </source>
</evidence>
<dbReference type="CDD" id="cd00146">
    <property type="entry name" value="PKD"/>
    <property type="match status" value="2"/>
</dbReference>
<dbReference type="Proteomes" id="UP001326715">
    <property type="component" value="Chromosome"/>
</dbReference>
<dbReference type="GO" id="GO:0006816">
    <property type="term" value="P:calcium ion transport"/>
    <property type="evidence" value="ECO:0007669"/>
    <property type="project" value="TreeGrafter"/>
</dbReference>
<keyword evidence="3" id="KW-0677">Repeat</keyword>
<feature type="domain" description="PKD" evidence="7">
    <location>
        <begin position="662"/>
        <end position="713"/>
    </location>
</feature>
<reference evidence="8 10" key="1">
    <citation type="submission" date="2016-11" db="EMBL/GenBank/DDBJ databases">
        <authorList>
            <person name="Jaros S."/>
            <person name="Januszkiewicz K."/>
            <person name="Wedrychowicz H."/>
        </authorList>
    </citation>
    <scope>NUCLEOTIDE SEQUENCE [LARGE SCALE GENOMIC DNA]</scope>
    <source>
        <strain evidence="8 10">DSM 784</strain>
    </source>
</reference>
<evidence type="ECO:0000259" key="7">
    <source>
        <dbReference type="PROSITE" id="PS50093"/>
    </source>
</evidence>
<dbReference type="EMBL" id="FPIZ01000018">
    <property type="protein sequence ID" value="SFW80132.1"/>
    <property type="molecule type" value="Genomic_DNA"/>
</dbReference>
<dbReference type="InterPro" id="IPR026341">
    <property type="entry name" value="T9SS_type_B"/>
</dbReference>
<feature type="chain" id="PRO_5012927625" evidence="6">
    <location>
        <begin position="22"/>
        <end position="815"/>
    </location>
</feature>
<dbReference type="RefSeq" id="WP_072363886.1">
    <property type="nucleotide sequence ID" value="NZ_CP139972.1"/>
</dbReference>
<dbReference type="InterPro" id="IPR025667">
    <property type="entry name" value="SprB_repeat"/>
</dbReference>
<dbReference type="PROSITE" id="PS50093">
    <property type="entry name" value="PKD"/>
    <property type="match status" value="2"/>
</dbReference>
<dbReference type="NCBIfam" id="TIGR04131">
    <property type="entry name" value="Bac_Flav_CTERM"/>
    <property type="match status" value="1"/>
</dbReference>
<dbReference type="SMART" id="SM00089">
    <property type="entry name" value="PKD"/>
    <property type="match status" value="4"/>
</dbReference>
<proteinExistence type="predicted"/>
<dbReference type="Proteomes" id="UP000183788">
    <property type="component" value="Unassembled WGS sequence"/>
</dbReference>
<dbReference type="Pfam" id="PF13573">
    <property type="entry name" value="SprB"/>
    <property type="match status" value="1"/>
</dbReference>
<dbReference type="EMBL" id="CP140154">
    <property type="protein sequence ID" value="WQG92262.1"/>
    <property type="molecule type" value="Genomic_DNA"/>
</dbReference>
<dbReference type="GO" id="GO:0005261">
    <property type="term" value="F:monoatomic cation channel activity"/>
    <property type="evidence" value="ECO:0007669"/>
    <property type="project" value="TreeGrafter"/>
</dbReference>
<evidence type="ECO:0000256" key="1">
    <source>
        <dbReference type="ARBA" id="ARBA00004141"/>
    </source>
</evidence>
<organism evidence="8 10">
    <name type="scientific">Chitinophaga sancti</name>
    <dbReference type="NCBI Taxonomy" id="1004"/>
    <lineage>
        <taxon>Bacteria</taxon>
        <taxon>Pseudomonadati</taxon>
        <taxon>Bacteroidota</taxon>
        <taxon>Chitinophagia</taxon>
        <taxon>Chitinophagales</taxon>
        <taxon>Chitinophagaceae</taxon>
        <taxon>Chitinophaga</taxon>
    </lineage>
</organism>
<reference evidence="9 11" key="2">
    <citation type="submission" date="2023-11" db="EMBL/GenBank/DDBJ databases">
        <title>MicrobeMod: A computational toolkit for identifying prokaryotic methylation and restriction-modification with nanopore sequencing.</title>
        <authorList>
            <person name="Crits-Christoph A."/>
            <person name="Kang S.C."/>
            <person name="Lee H."/>
            <person name="Ostrov N."/>
        </authorList>
    </citation>
    <scope>NUCLEOTIDE SEQUENCE [LARGE SCALE GENOMIC DNA]</scope>
    <source>
        <strain evidence="9 11">ATCC 23090</strain>
    </source>
</reference>
<keyword evidence="2" id="KW-0812">Transmembrane</keyword>
<evidence type="ECO:0000313" key="11">
    <source>
        <dbReference type="Proteomes" id="UP001326715"/>
    </source>
</evidence>
<evidence type="ECO:0000256" key="6">
    <source>
        <dbReference type="SAM" id="SignalP"/>
    </source>
</evidence>
<dbReference type="InterPro" id="IPR013783">
    <property type="entry name" value="Ig-like_fold"/>
</dbReference>
<evidence type="ECO:0000313" key="9">
    <source>
        <dbReference type="EMBL" id="WQG92262.1"/>
    </source>
</evidence>
<feature type="signal peptide" evidence="6">
    <location>
        <begin position="1"/>
        <end position="21"/>
    </location>
</feature>
<dbReference type="SUPFAM" id="SSF49299">
    <property type="entry name" value="PKD domain"/>
    <property type="match status" value="3"/>
</dbReference>
<dbReference type="AlphaFoldDB" id="A0A1K1S7T8"/>
<evidence type="ECO:0000256" key="2">
    <source>
        <dbReference type="ARBA" id="ARBA00022692"/>
    </source>
</evidence>
<name>A0A1K1S7T8_9BACT</name>
<dbReference type="OrthoDB" id="5726170at2"/>
<dbReference type="InterPro" id="IPR035986">
    <property type="entry name" value="PKD_dom_sf"/>
</dbReference>
<keyword evidence="6" id="KW-0732">Signal</keyword>
<keyword evidence="5" id="KW-0472">Membrane</keyword>
<dbReference type="InterPro" id="IPR022409">
    <property type="entry name" value="PKD/Chitinase_dom"/>
</dbReference>
<protein>
    <submittedName>
        <fullName evidence="8">Gliding motility-associated C-terminal domain-containing protein</fullName>
    </submittedName>
    <submittedName>
        <fullName evidence="9">PKD domain-containing protein</fullName>
    </submittedName>
</protein>
<dbReference type="Pfam" id="PF13585">
    <property type="entry name" value="CHU_C"/>
    <property type="match status" value="1"/>
</dbReference>
<keyword evidence="4" id="KW-1133">Transmembrane helix</keyword>
<accession>A0A1K1S7T8</accession>
<keyword evidence="11" id="KW-1185">Reference proteome</keyword>
<evidence type="ECO:0000256" key="4">
    <source>
        <dbReference type="ARBA" id="ARBA00022989"/>
    </source>
</evidence>
<evidence type="ECO:0000313" key="8">
    <source>
        <dbReference type="EMBL" id="SFW80132.1"/>
    </source>
</evidence>
<sequence>MKHFFTLILLTLLTGWQPLFAQTFSPISVSGFNADIVAEAGNSALAATSTVIDGSNHVIHTTAFATANSLSGGITPTGTFVSGTKTWQMAAFNANNALYMAVPSNAVPNTVGTGTLTLATPAVYSKLSLLAFATEGTATVSVLLTFTDGTTSNAGTITIKDWFNGTPAVVQGYGRITRTNTPMTVDGLTTNPRFYGFDFNIPCAVLGKSLASVTFTQLAATGGTSRALILALAGVAYTPVSYSSTHTDAICGGANGTLTLTATNGSTPYTFKWNTTPVQATAIAINVPAGAYTGTLTDANGCVYTVNETVSLISSATITASASATAVCAGDPVTLSATSSSGTLTNYSWSPGTLTGQTVTDHPSDTTAYIVSAKDVFGCIIKDTVNVAVKPTPTSSFTASPGIICLGSTDTVTFTGTASAAATYNWNNFDGGTIQSGSDAGPYIITFPHAGIYNLSLQVTDDGCASAVTRQAVTISAPPALQLAVSKTPICAGDTVTITYTGTATTAAVPAWHFDNGTVISGTGFGPYQVKYDTSGSVMLGVTDGACTAAADPLLVKVIRRPIARFTPDITQGCAPAVVTFDNRSNYADSYQWSFGDGTTSLLEDPSHTYSNTGLFTVTLTATAQGQCVSTITKTSLINIVPPPIALFSSAPGQNIAVEFKNANFTFNNNSRNGVTYEWEFGDGTSSTEFAPEHRYEVTGDFRVTLYVTNDIGCIDSISRAYYKVIPDLQLEIPNAFSPNGDGINDRWEVDGLKARPNATTEIFNRYGQLVFKGIGFSPWDGTWKGQLMPFGTYYYIIKPAPGEKTYAGWVSLLR</sequence>
<dbReference type="Pfam" id="PF18911">
    <property type="entry name" value="PKD_4"/>
    <property type="match status" value="2"/>
</dbReference>